<dbReference type="GO" id="GO:0010181">
    <property type="term" value="F:FMN binding"/>
    <property type="evidence" value="ECO:0007669"/>
    <property type="project" value="InterPro"/>
</dbReference>
<evidence type="ECO:0000256" key="5">
    <source>
        <dbReference type="ARBA" id="ARBA00022643"/>
    </source>
</evidence>
<keyword evidence="8" id="KW-0408">Iron</keyword>
<evidence type="ECO:0000259" key="10">
    <source>
        <dbReference type="Pfam" id="PF00724"/>
    </source>
</evidence>
<evidence type="ECO:0000256" key="2">
    <source>
        <dbReference type="ARBA" id="ARBA00001966"/>
    </source>
</evidence>
<dbReference type="InterPro" id="IPR051793">
    <property type="entry name" value="NADH:flavin_oxidoreductase"/>
</dbReference>
<comment type="cofactor">
    <cofactor evidence="1">
        <name>FMN</name>
        <dbReference type="ChEBI" id="CHEBI:58210"/>
    </cofactor>
</comment>
<dbReference type="RefSeq" id="WP_090174133.1">
    <property type="nucleotide sequence ID" value="NZ_FMXR01000013.1"/>
</dbReference>
<dbReference type="PANTHER" id="PTHR42917:SF2">
    <property type="entry name" value="2,4-DIENOYL-COA REDUCTASE [(2E)-ENOYL-COA-PRODUCING]"/>
    <property type="match status" value="1"/>
</dbReference>
<sequence length="652" mass="71221">MGIETQGKIGNLTIKNRFIMTAMGVGLGEHEGRATDDFIAFYGRRAKGGCGLVITEITRICEGNGIGEYDQLSLSSDDNIESFRKLADEIHKYGSKIFVQLQHPGRETYLKLTGTDMLVSSSSIPSVVSNEPTRALTVSEIKELENQFGDAAFRAKKAGIDGVEIHGAHGYLIQQFFSANDNKRDDEYGGSRENRRRFLMEIIENIQNKCGKDYPISVRLSSTEFLDKVGIKSGITVEETIETAKALEKAGVALLNISAGTHFTGSTIVEPTSYDQGWKIPFAEEIRRHVSIPVAATGVIREASYARDLIDSDKIDFVALGRPWLCDPDFGNKAIAGNDDDIRKCMSCVYCFDTAGESLVSGGEHAKCAVNPEMGNETVYTELKKDGERKKVVVVGAGPGGLEAAITLAERDFEVVLFEKNEYLGGQLYLASLPPHKQKMRYFIDYATKKLKDANVDIRLNTEVSAEEIKALNPYAVIIATGSSPVKPSRIPGIHNKNVYTPVEILRKDVELKNQRVAVIGSGLTGMETAITLQTAENDVVIVEMMDVCGTGGGQTVIMDERSTLAKIGVNTMPGHRLIEIKEHSIVVTDNADIEIEIACDSVVVSLGVKSENPYVDTLKDMDNVYVIGEAQAAGRRIGDAVHAAYQLAYRL</sequence>
<dbReference type="InterPro" id="IPR001155">
    <property type="entry name" value="OxRdtase_FMN_N"/>
</dbReference>
<evidence type="ECO:0000256" key="3">
    <source>
        <dbReference type="ARBA" id="ARBA00011048"/>
    </source>
</evidence>
<dbReference type="Gene3D" id="3.50.50.60">
    <property type="entry name" value="FAD/NAD(P)-binding domain"/>
    <property type="match status" value="1"/>
</dbReference>
<dbReference type="PANTHER" id="PTHR42917">
    <property type="entry name" value="2,4-DIENOYL-COA REDUCTASE"/>
    <property type="match status" value="1"/>
</dbReference>
<dbReference type="InterPro" id="IPR036188">
    <property type="entry name" value="FAD/NAD-bd_sf"/>
</dbReference>
<evidence type="ECO:0000313" key="13">
    <source>
        <dbReference type="Proteomes" id="UP000199228"/>
    </source>
</evidence>
<dbReference type="STRING" id="1732.SAMN02910417_01915"/>
<keyword evidence="7" id="KW-0560">Oxidoreductase</keyword>
<evidence type="ECO:0000256" key="6">
    <source>
        <dbReference type="ARBA" id="ARBA00022723"/>
    </source>
</evidence>
<dbReference type="PRINTS" id="PR00368">
    <property type="entry name" value="FADPNR"/>
</dbReference>
<evidence type="ECO:0000256" key="9">
    <source>
        <dbReference type="ARBA" id="ARBA00023014"/>
    </source>
</evidence>
<evidence type="ECO:0000313" key="12">
    <source>
        <dbReference type="EMBL" id="SDB25640.1"/>
    </source>
</evidence>
<dbReference type="PRINTS" id="PR00469">
    <property type="entry name" value="PNDRDTASEII"/>
</dbReference>
<evidence type="ECO:0000256" key="8">
    <source>
        <dbReference type="ARBA" id="ARBA00023004"/>
    </source>
</evidence>
<keyword evidence="13" id="KW-1185">Reference proteome</keyword>
<evidence type="ECO:0000259" key="11">
    <source>
        <dbReference type="Pfam" id="PF07992"/>
    </source>
</evidence>
<dbReference type="OrthoDB" id="9772736at2"/>
<feature type="domain" description="FAD/NAD(P)-binding" evidence="11">
    <location>
        <begin position="390"/>
        <end position="613"/>
    </location>
</feature>
<dbReference type="Gene3D" id="3.40.50.720">
    <property type="entry name" value="NAD(P)-binding Rossmann-like Domain"/>
    <property type="match status" value="1"/>
</dbReference>
<proteinExistence type="inferred from homology"/>
<dbReference type="InterPro" id="IPR013785">
    <property type="entry name" value="Aldolase_TIM"/>
</dbReference>
<dbReference type="GO" id="GO:0046872">
    <property type="term" value="F:metal ion binding"/>
    <property type="evidence" value="ECO:0007669"/>
    <property type="project" value="UniProtKB-KW"/>
</dbReference>
<dbReference type="EMBL" id="FMXR01000013">
    <property type="protein sequence ID" value="SDB25640.1"/>
    <property type="molecule type" value="Genomic_DNA"/>
</dbReference>
<dbReference type="Gene3D" id="3.20.20.70">
    <property type="entry name" value="Aldolase class I"/>
    <property type="match status" value="1"/>
</dbReference>
<feature type="domain" description="NADH:flavin oxidoreductase/NADH oxidase N-terminal" evidence="10">
    <location>
        <begin position="8"/>
        <end position="337"/>
    </location>
</feature>
<keyword evidence="9" id="KW-0411">Iron-sulfur</keyword>
<dbReference type="Pfam" id="PF00724">
    <property type="entry name" value="Oxidored_FMN"/>
    <property type="match status" value="1"/>
</dbReference>
<comment type="similarity">
    <text evidence="3">In the N-terminal section; belongs to the NADH:flavin oxidoreductase/NADH oxidase family.</text>
</comment>
<dbReference type="SUPFAM" id="SSF51395">
    <property type="entry name" value="FMN-linked oxidoreductases"/>
    <property type="match status" value="1"/>
</dbReference>
<keyword evidence="4" id="KW-0285">Flavoprotein</keyword>
<dbReference type="CDD" id="cd02803">
    <property type="entry name" value="OYE_like_FMN_family"/>
    <property type="match status" value="1"/>
</dbReference>
<dbReference type="InterPro" id="IPR023753">
    <property type="entry name" value="FAD/NAD-binding_dom"/>
</dbReference>
<gene>
    <name evidence="12" type="ORF">SAMN02910417_01915</name>
</gene>
<reference evidence="12 13" key="1">
    <citation type="submission" date="2016-10" db="EMBL/GenBank/DDBJ databases">
        <authorList>
            <person name="de Groot N.N."/>
        </authorList>
    </citation>
    <scope>NUCLEOTIDE SEQUENCE [LARGE SCALE GENOMIC DNA]</scope>
    <source>
        <strain evidence="12 13">DSM 3217</strain>
    </source>
</reference>
<dbReference type="SUPFAM" id="SSF51905">
    <property type="entry name" value="FAD/NAD(P)-binding domain"/>
    <property type="match status" value="1"/>
</dbReference>
<organism evidence="12 13">
    <name type="scientific">Eubacterium oxidoreducens</name>
    <dbReference type="NCBI Taxonomy" id="1732"/>
    <lineage>
        <taxon>Bacteria</taxon>
        <taxon>Bacillati</taxon>
        <taxon>Bacillota</taxon>
        <taxon>Clostridia</taxon>
        <taxon>Eubacteriales</taxon>
        <taxon>Eubacteriaceae</taxon>
        <taxon>Eubacterium</taxon>
    </lineage>
</organism>
<keyword evidence="5" id="KW-0288">FMN</keyword>
<comment type="cofactor">
    <cofactor evidence="2">
        <name>[4Fe-4S] cluster</name>
        <dbReference type="ChEBI" id="CHEBI:49883"/>
    </cofactor>
</comment>
<evidence type="ECO:0000256" key="4">
    <source>
        <dbReference type="ARBA" id="ARBA00022630"/>
    </source>
</evidence>
<dbReference type="GO" id="GO:0016491">
    <property type="term" value="F:oxidoreductase activity"/>
    <property type="evidence" value="ECO:0007669"/>
    <property type="project" value="UniProtKB-KW"/>
</dbReference>
<keyword evidence="6" id="KW-0479">Metal-binding</keyword>
<dbReference type="Proteomes" id="UP000199228">
    <property type="component" value="Unassembled WGS sequence"/>
</dbReference>
<accession>A0A1G6BYG4</accession>
<protein>
    <submittedName>
        <fullName evidence="12">2,4-dienoyl-CoA reductase</fullName>
    </submittedName>
</protein>
<evidence type="ECO:0000256" key="1">
    <source>
        <dbReference type="ARBA" id="ARBA00001917"/>
    </source>
</evidence>
<dbReference type="Pfam" id="PF07992">
    <property type="entry name" value="Pyr_redox_2"/>
    <property type="match status" value="1"/>
</dbReference>
<evidence type="ECO:0000256" key="7">
    <source>
        <dbReference type="ARBA" id="ARBA00023002"/>
    </source>
</evidence>
<dbReference type="AlphaFoldDB" id="A0A1G6BYG4"/>
<name>A0A1G6BYG4_EUBOX</name>
<dbReference type="GO" id="GO:0051536">
    <property type="term" value="F:iron-sulfur cluster binding"/>
    <property type="evidence" value="ECO:0007669"/>
    <property type="project" value="UniProtKB-KW"/>
</dbReference>